<dbReference type="EMBL" id="JAAMPC010000007">
    <property type="protein sequence ID" value="KAG2301872.1"/>
    <property type="molecule type" value="Genomic_DNA"/>
</dbReference>
<protein>
    <recommendedName>
        <fullName evidence="6">Alpha N-terminal protein methyltransferase 1</fullName>
        <ecNumber evidence="5">2.1.1.244</ecNumber>
    </recommendedName>
    <alternativeName>
        <fullName evidence="7">X-Pro-Lys N-terminal protein methyltransferase 1</fullName>
    </alternativeName>
</protein>
<evidence type="ECO:0000313" key="11">
    <source>
        <dbReference type="EMBL" id="KAG2301872.1"/>
    </source>
</evidence>
<dbReference type="Pfam" id="PF05891">
    <property type="entry name" value="Methyltransf_PK"/>
    <property type="match status" value="1"/>
</dbReference>
<dbReference type="PANTHER" id="PTHR12753">
    <property type="entry name" value="AD-003 - RELATED"/>
    <property type="match status" value="1"/>
</dbReference>
<dbReference type="OrthoDB" id="1298661at2759"/>
<evidence type="ECO:0000256" key="4">
    <source>
        <dbReference type="ARBA" id="ARBA00022691"/>
    </source>
</evidence>
<keyword evidence="12" id="KW-1185">Reference proteome</keyword>
<dbReference type="Proteomes" id="UP000886595">
    <property type="component" value="Unassembled WGS sequence"/>
</dbReference>
<comment type="catalytic activity">
    <reaction evidence="10">
        <text>N-terminal L-alanyl-L-prolyl-L-lysyl-[protein] + 3 S-adenosyl-L-methionine = N-terminal N,N,N-trimethyl-L-alanyl-L-prolyl-L-lysyl-[protein] + 3 S-adenosyl-L-homocysteine + 3 H(+)</text>
        <dbReference type="Rhea" id="RHEA:54712"/>
        <dbReference type="Rhea" id="RHEA-COMP:13785"/>
        <dbReference type="Rhea" id="RHEA-COMP:13971"/>
        <dbReference type="ChEBI" id="CHEBI:15378"/>
        <dbReference type="ChEBI" id="CHEBI:57856"/>
        <dbReference type="ChEBI" id="CHEBI:59789"/>
        <dbReference type="ChEBI" id="CHEBI:138057"/>
        <dbReference type="ChEBI" id="CHEBI:138315"/>
        <dbReference type="EC" id="2.1.1.244"/>
    </reaction>
</comment>
<comment type="caution">
    <text evidence="11">The sequence shown here is derived from an EMBL/GenBank/DDBJ whole genome shotgun (WGS) entry which is preliminary data.</text>
</comment>
<evidence type="ECO:0000256" key="3">
    <source>
        <dbReference type="ARBA" id="ARBA00022679"/>
    </source>
</evidence>
<dbReference type="InterPro" id="IPR029063">
    <property type="entry name" value="SAM-dependent_MTases_sf"/>
</dbReference>
<evidence type="ECO:0000313" key="12">
    <source>
        <dbReference type="Proteomes" id="UP000886595"/>
    </source>
</evidence>
<evidence type="ECO:0000256" key="5">
    <source>
        <dbReference type="ARBA" id="ARBA00039112"/>
    </source>
</evidence>
<evidence type="ECO:0000256" key="9">
    <source>
        <dbReference type="ARBA" id="ARBA00047885"/>
    </source>
</evidence>
<dbReference type="EC" id="2.1.1.244" evidence="5"/>
<keyword evidence="2" id="KW-0489">Methyltransferase</keyword>
<reference evidence="11 12" key="1">
    <citation type="submission" date="2020-02" db="EMBL/GenBank/DDBJ databases">
        <authorList>
            <person name="Ma Q."/>
            <person name="Huang Y."/>
            <person name="Song X."/>
            <person name="Pei D."/>
        </authorList>
    </citation>
    <scope>NUCLEOTIDE SEQUENCE [LARGE SCALE GENOMIC DNA]</scope>
    <source>
        <strain evidence="11">Sxm20200214</strain>
        <tissue evidence="11">Leaf</tissue>
    </source>
</reference>
<evidence type="ECO:0000256" key="6">
    <source>
        <dbReference type="ARBA" id="ARBA00039449"/>
    </source>
</evidence>
<dbReference type="AlphaFoldDB" id="A0A8X7S9D5"/>
<dbReference type="Gene3D" id="3.40.50.150">
    <property type="entry name" value="Vaccinia Virus protein VP39"/>
    <property type="match status" value="1"/>
</dbReference>
<evidence type="ECO:0000256" key="1">
    <source>
        <dbReference type="ARBA" id="ARBA00009059"/>
    </source>
</evidence>
<comment type="catalytic activity">
    <reaction evidence="8">
        <text>N-terminal L-seryl-L-prolyl-L-lysyl-[protein] + 3 S-adenosyl-L-methionine = N-terminal N,N,N-trimethyl-L-seryl-L-prolyl-L-lysyl-[protein] + 3 S-adenosyl-L-homocysteine + 3 H(+)</text>
        <dbReference type="Rhea" id="RHEA:54724"/>
        <dbReference type="Rhea" id="RHEA-COMP:13789"/>
        <dbReference type="Rhea" id="RHEA-COMP:13973"/>
        <dbReference type="ChEBI" id="CHEBI:15378"/>
        <dbReference type="ChEBI" id="CHEBI:57856"/>
        <dbReference type="ChEBI" id="CHEBI:59789"/>
        <dbReference type="ChEBI" id="CHEBI:138061"/>
        <dbReference type="ChEBI" id="CHEBI:138317"/>
        <dbReference type="EC" id="2.1.1.244"/>
    </reaction>
</comment>
<evidence type="ECO:0000256" key="8">
    <source>
        <dbReference type="ARBA" id="ARBA00047306"/>
    </source>
</evidence>
<accession>A0A8X7S9D5</accession>
<keyword evidence="4" id="KW-0949">S-adenosyl-L-methionine</keyword>
<evidence type="ECO:0000256" key="7">
    <source>
        <dbReference type="ARBA" id="ARBA00043129"/>
    </source>
</evidence>
<gene>
    <name evidence="11" type="ORF">Bca52824_030523</name>
</gene>
<proteinExistence type="inferred from homology"/>
<dbReference type="GO" id="GO:0071885">
    <property type="term" value="F:N-terminal protein N-methyltransferase activity"/>
    <property type="evidence" value="ECO:0007669"/>
    <property type="project" value="UniProtKB-EC"/>
</dbReference>
<dbReference type="GO" id="GO:0032259">
    <property type="term" value="P:methylation"/>
    <property type="evidence" value="ECO:0007669"/>
    <property type="project" value="UniProtKB-KW"/>
</dbReference>
<keyword evidence="3" id="KW-0808">Transferase</keyword>
<evidence type="ECO:0000256" key="2">
    <source>
        <dbReference type="ARBA" id="ARBA00022603"/>
    </source>
</evidence>
<organism evidence="11 12">
    <name type="scientific">Brassica carinata</name>
    <name type="common">Ethiopian mustard</name>
    <name type="synonym">Abyssinian cabbage</name>
    <dbReference type="NCBI Taxonomy" id="52824"/>
    <lineage>
        <taxon>Eukaryota</taxon>
        <taxon>Viridiplantae</taxon>
        <taxon>Streptophyta</taxon>
        <taxon>Embryophyta</taxon>
        <taxon>Tracheophyta</taxon>
        <taxon>Spermatophyta</taxon>
        <taxon>Magnoliopsida</taxon>
        <taxon>eudicotyledons</taxon>
        <taxon>Gunneridae</taxon>
        <taxon>Pentapetalae</taxon>
        <taxon>rosids</taxon>
        <taxon>malvids</taxon>
        <taxon>Brassicales</taxon>
        <taxon>Brassicaceae</taxon>
        <taxon>Brassiceae</taxon>
        <taxon>Brassica</taxon>
    </lineage>
</organism>
<dbReference type="GO" id="GO:0005737">
    <property type="term" value="C:cytoplasm"/>
    <property type="evidence" value="ECO:0007669"/>
    <property type="project" value="TreeGrafter"/>
</dbReference>
<comment type="catalytic activity">
    <reaction evidence="9">
        <text>N-terminal L-prolyl-L-prolyl-L-lysyl-[protein] + 2 S-adenosyl-L-methionine = N-terminal N,N-dimethyl-L-prolyl-L-prolyl-L-lysyl-[protein] + 2 S-adenosyl-L-homocysteine + 2 H(+)</text>
        <dbReference type="Rhea" id="RHEA:54736"/>
        <dbReference type="Rhea" id="RHEA-COMP:13787"/>
        <dbReference type="Rhea" id="RHEA-COMP:13974"/>
        <dbReference type="ChEBI" id="CHEBI:15378"/>
        <dbReference type="ChEBI" id="CHEBI:57856"/>
        <dbReference type="ChEBI" id="CHEBI:59789"/>
        <dbReference type="ChEBI" id="CHEBI:138059"/>
        <dbReference type="ChEBI" id="CHEBI:138318"/>
        <dbReference type="EC" id="2.1.1.244"/>
    </reaction>
</comment>
<dbReference type="PANTHER" id="PTHR12753:SF0">
    <property type="entry name" value="ALPHA N-TERMINAL PROTEIN METHYLTRANSFERASE 1"/>
    <property type="match status" value="1"/>
</dbReference>
<sequence>MGTLLKYLEIRWYKLIQSESGRIMFIWFHWKLSLLPSESYLAAVKDNNVSGVDSEGKEFNSGQEMWREAIGEGDETKKTQWYREGVSYWEGVEASVDGVLGGYGHVNDADIKGFSQDCYTRKIS</sequence>
<evidence type="ECO:0000256" key="10">
    <source>
        <dbReference type="ARBA" id="ARBA00048167"/>
    </source>
</evidence>
<dbReference type="InterPro" id="IPR008576">
    <property type="entry name" value="MeTrfase_NTM1"/>
</dbReference>
<name>A0A8X7S9D5_BRACI</name>
<comment type="similarity">
    <text evidence="1">Belongs to the methyltransferase superfamily. NTM1 family.</text>
</comment>